<proteinExistence type="predicted"/>
<protein>
    <submittedName>
        <fullName evidence="1">Uncharacterized protein</fullName>
    </submittedName>
</protein>
<keyword evidence="2" id="KW-1185">Reference proteome</keyword>
<evidence type="ECO:0000313" key="1">
    <source>
        <dbReference type="EMBL" id="KPI35438.1"/>
    </source>
</evidence>
<accession>A0A0N0NI82</accession>
<dbReference type="VEuPathDB" id="FungiDB:AB675_11692"/>
<evidence type="ECO:0000313" key="2">
    <source>
        <dbReference type="Proteomes" id="UP000038010"/>
    </source>
</evidence>
<organism evidence="1 2">
    <name type="scientific">Cyphellophora attinorum</name>
    <dbReference type="NCBI Taxonomy" id="1664694"/>
    <lineage>
        <taxon>Eukaryota</taxon>
        <taxon>Fungi</taxon>
        <taxon>Dikarya</taxon>
        <taxon>Ascomycota</taxon>
        <taxon>Pezizomycotina</taxon>
        <taxon>Eurotiomycetes</taxon>
        <taxon>Chaetothyriomycetidae</taxon>
        <taxon>Chaetothyriales</taxon>
        <taxon>Cyphellophoraceae</taxon>
        <taxon>Cyphellophora</taxon>
    </lineage>
</organism>
<dbReference type="GeneID" id="28732442"/>
<dbReference type="Proteomes" id="UP000038010">
    <property type="component" value="Unassembled WGS sequence"/>
</dbReference>
<name>A0A0N0NI82_9EURO</name>
<gene>
    <name evidence="1" type="ORF">AB675_11692</name>
</gene>
<sequence length="305" mass="34900">MPIVEAAPERDELPKGVRSLRQICLDRAADAMLDTPGAYGMVTALPWSLQQDLWTLFMDDRREKQELKSLVNKLPLADREKLHDIDKNAQFIRDHPESFSVEFFPGFDVERNYWTNFLGAINGIQRRTTEQHLSERRHLSEGVYEIYLVENSRDSLLRFSICMSHDCSHQQHFALHELVSPELLMQRLHVLHNAPGCSLTDGWSFLVRWAHGGLAITIDIVGSSFRIWANWDSKGDRSGIRSAEVYLNAILSPIESDHWHSSKWTGRNAFARRYVKLLVPADGTATAGSKRPPWSTCTNIDTKFD</sequence>
<dbReference type="EMBL" id="LFJN01000040">
    <property type="protein sequence ID" value="KPI35438.1"/>
    <property type="molecule type" value="Genomic_DNA"/>
</dbReference>
<dbReference type="AlphaFoldDB" id="A0A0N0NI82"/>
<reference evidence="1 2" key="1">
    <citation type="submission" date="2015-06" db="EMBL/GenBank/DDBJ databases">
        <title>Draft genome of the ant-associated black yeast Phialophora attae CBS 131958.</title>
        <authorList>
            <person name="Moreno L.F."/>
            <person name="Stielow B.J."/>
            <person name="de Hoog S."/>
            <person name="Vicente V.A."/>
            <person name="Weiss V.A."/>
            <person name="de Vries M."/>
            <person name="Cruz L.M."/>
            <person name="Souza E.M."/>
        </authorList>
    </citation>
    <scope>NUCLEOTIDE SEQUENCE [LARGE SCALE GENOMIC DNA]</scope>
    <source>
        <strain evidence="1 2">CBS 131958</strain>
    </source>
</reference>
<dbReference type="RefSeq" id="XP_017995401.1">
    <property type="nucleotide sequence ID" value="XM_018140561.1"/>
</dbReference>
<comment type="caution">
    <text evidence="1">The sequence shown here is derived from an EMBL/GenBank/DDBJ whole genome shotgun (WGS) entry which is preliminary data.</text>
</comment>